<dbReference type="PROSITE" id="PS50110">
    <property type="entry name" value="RESPONSE_REGULATORY"/>
    <property type="match status" value="1"/>
</dbReference>
<gene>
    <name evidence="7" type="ORF">B0E33_04150</name>
</gene>
<keyword evidence="4" id="KW-0597">Phosphoprotein</keyword>
<dbReference type="InterPro" id="IPR000792">
    <property type="entry name" value="Tscrpt_reg_LuxR_C"/>
</dbReference>
<sequence length="206" mass="23025">MGQEFAPETIYVVDDDTLIQKALARLLEAEEYRVECHCDAESFLKFHKSGAPGCVILDVEMPGMNGYDVHKLLLEGNTKRQVIFLTGHGTIPLSVSAIKSGAVDFLTKPVAADQLLEAVKVALERDRMSRRDTEFRSSFQTRLERLTTRECQVLLHVMEGKMNKQIAADLGVTLKTIKVHRGRAMSKMQANSVADLVRDWTLFSAS</sequence>
<dbReference type="EMBL" id="CP019630">
    <property type="protein sequence ID" value="AQQ02883.1"/>
    <property type="molecule type" value="Genomic_DNA"/>
</dbReference>
<accession>A0ABN4WRV2</accession>
<protein>
    <recommendedName>
        <fullName evidence="9">LuxR family two component transcriptional regulator</fullName>
    </recommendedName>
</protein>
<dbReference type="InterPro" id="IPR036388">
    <property type="entry name" value="WH-like_DNA-bd_sf"/>
</dbReference>
<dbReference type="Gene3D" id="1.10.10.10">
    <property type="entry name" value="Winged helix-like DNA-binding domain superfamily/Winged helix DNA-binding domain"/>
    <property type="match status" value="1"/>
</dbReference>
<dbReference type="SMART" id="SM00448">
    <property type="entry name" value="REC"/>
    <property type="match status" value="1"/>
</dbReference>
<evidence type="ECO:0000256" key="2">
    <source>
        <dbReference type="ARBA" id="ARBA00023125"/>
    </source>
</evidence>
<dbReference type="SUPFAM" id="SSF52172">
    <property type="entry name" value="CheY-like"/>
    <property type="match status" value="1"/>
</dbReference>
<dbReference type="PROSITE" id="PS50043">
    <property type="entry name" value="HTH_LUXR_2"/>
    <property type="match status" value="1"/>
</dbReference>
<dbReference type="CDD" id="cd06170">
    <property type="entry name" value="LuxR_C_like"/>
    <property type="match status" value="1"/>
</dbReference>
<evidence type="ECO:0000259" key="5">
    <source>
        <dbReference type="PROSITE" id="PS50043"/>
    </source>
</evidence>
<dbReference type="RefSeq" id="WP_077290499.1">
    <property type="nucleotide sequence ID" value="NZ_CP019630.1"/>
</dbReference>
<dbReference type="Proteomes" id="UP000188174">
    <property type="component" value="Chromosome"/>
</dbReference>
<dbReference type="Pfam" id="PF00072">
    <property type="entry name" value="Response_reg"/>
    <property type="match status" value="1"/>
</dbReference>
<dbReference type="PANTHER" id="PTHR44688:SF16">
    <property type="entry name" value="DNA-BINDING TRANSCRIPTIONAL ACTIVATOR DEVR_DOSR"/>
    <property type="match status" value="1"/>
</dbReference>
<dbReference type="Pfam" id="PF00196">
    <property type="entry name" value="GerE"/>
    <property type="match status" value="1"/>
</dbReference>
<evidence type="ECO:0000256" key="1">
    <source>
        <dbReference type="ARBA" id="ARBA00023015"/>
    </source>
</evidence>
<dbReference type="InterPro" id="IPR016032">
    <property type="entry name" value="Sig_transdc_resp-reg_C-effctor"/>
</dbReference>
<dbReference type="PROSITE" id="PS00622">
    <property type="entry name" value="HTH_LUXR_1"/>
    <property type="match status" value="1"/>
</dbReference>
<evidence type="ECO:0000256" key="3">
    <source>
        <dbReference type="ARBA" id="ARBA00023163"/>
    </source>
</evidence>
<keyword evidence="8" id="KW-1185">Reference proteome</keyword>
<feature type="domain" description="HTH luxR-type" evidence="5">
    <location>
        <begin position="139"/>
        <end position="206"/>
    </location>
</feature>
<feature type="domain" description="Response regulatory" evidence="6">
    <location>
        <begin position="9"/>
        <end position="123"/>
    </location>
</feature>
<evidence type="ECO:0000256" key="4">
    <source>
        <dbReference type="PROSITE-ProRule" id="PRU00169"/>
    </source>
</evidence>
<feature type="modified residue" description="4-aspartylphosphate" evidence="4">
    <location>
        <position position="58"/>
    </location>
</feature>
<dbReference type="InterPro" id="IPR011006">
    <property type="entry name" value="CheY-like_superfamily"/>
</dbReference>
<keyword evidence="1" id="KW-0805">Transcription regulation</keyword>
<dbReference type="SMART" id="SM00421">
    <property type="entry name" value="HTH_LUXR"/>
    <property type="match status" value="1"/>
</dbReference>
<organism evidence="7 8">
    <name type="scientific">Roseibium algicola</name>
    <dbReference type="NCBI Taxonomy" id="2857014"/>
    <lineage>
        <taxon>Bacteria</taxon>
        <taxon>Pseudomonadati</taxon>
        <taxon>Pseudomonadota</taxon>
        <taxon>Alphaproteobacteria</taxon>
        <taxon>Hyphomicrobiales</taxon>
        <taxon>Stappiaceae</taxon>
        <taxon>Roseibium</taxon>
    </lineage>
</organism>
<reference evidence="7 8" key="1">
    <citation type="submission" date="2017-02" db="EMBL/GenBank/DDBJ databases">
        <authorList>
            <person name="Jeong S."/>
        </authorList>
    </citation>
    <scope>NUCLEOTIDE SEQUENCE [LARGE SCALE GENOMIC DNA]</scope>
    <source>
        <strain evidence="7 8">RMAR6-6</strain>
    </source>
</reference>
<dbReference type="SUPFAM" id="SSF46894">
    <property type="entry name" value="C-terminal effector domain of the bipartite response regulators"/>
    <property type="match status" value="1"/>
</dbReference>
<evidence type="ECO:0000313" key="7">
    <source>
        <dbReference type="EMBL" id="AQQ02883.1"/>
    </source>
</evidence>
<dbReference type="PANTHER" id="PTHR44688">
    <property type="entry name" value="DNA-BINDING TRANSCRIPTIONAL ACTIVATOR DEVR_DOSR"/>
    <property type="match status" value="1"/>
</dbReference>
<keyword evidence="2" id="KW-0238">DNA-binding</keyword>
<name>A0ABN4WRV2_9HYPH</name>
<dbReference type="InterPro" id="IPR001789">
    <property type="entry name" value="Sig_transdc_resp-reg_receiver"/>
</dbReference>
<evidence type="ECO:0008006" key="9">
    <source>
        <dbReference type="Google" id="ProtNLM"/>
    </source>
</evidence>
<dbReference type="PRINTS" id="PR00038">
    <property type="entry name" value="HTHLUXR"/>
</dbReference>
<evidence type="ECO:0000259" key="6">
    <source>
        <dbReference type="PROSITE" id="PS50110"/>
    </source>
</evidence>
<dbReference type="Gene3D" id="3.40.50.2300">
    <property type="match status" value="1"/>
</dbReference>
<proteinExistence type="predicted"/>
<evidence type="ECO:0000313" key="8">
    <source>
        <dbReference type="Proteomes" id="UP000188174"/>
    </source>
</evidence>
<keyword evidence="3" id="KW-0804">Transcription</keyword>